<evidence type="ECO:0000256" key="4">
    <source>
        <dbReference type="ARBA" id="ARBA00022563"/>
    </source>
</evidence>
<reference evidence="11 12" key="1">
    <citation type="submission" date="2023-07" db="EMBL/GenBank/DDBJ databases">
        <title>Genomic Encyclopedia of Type Strains, Phase IV (KMG-IV): sequencing the most valuable type-strain genomes for metagenomic binning, comparative biology and taxonomic classification.</title>
        <authorList>
            <person name="Goeker M."/>
        </authorList>
    </citation>
    <scope>NUCLEOTIDE SEQUENCE [LARGE SCALE GENOMIC DNA]</scope>
    <source>
        <strain evidence="11 12">DSM 5896</strain>
    </source>
</reference>
<gene>
    <name evidence="11" type="ORF">J3R73_005017</name>
</gene>
<feature type="domain" description="DHFR" evidence="10">
    <location>
        <begin position="4"/>
        <end position="168"/>
    </location>
</feature>
<dbReference type="PANTHER" id="PTHR48069:SF3">
    <property type="entry name" value="DIHYDROFOLATE REDUCTASE"/>
    <property type="match status" value="1"/>
</dbReference>
<dbReference type="GO" id="GO:0004146">
    <property type="term" value="F:dihydrofolate reductase activity"/>
    <property type="evidence" value="ECO:0007669"/>
    <property type="project" value="UniProtKB-EC"/>
</dbReference>
<comment type="caution">
    <text evidence="11">The sequence shown here is derived from an EMBL/GenBank/DDBJ whole genome shotgun (WGS) entry which is preliminary data.</text>
</comment>
<dbReference type="Proteomes" id="UP001237448">
    <property type="component" value="Unassembled WGS sequence"/>
</dbReference>
<keyword evidence="12" id="KW-1185">Reference proteome</keyword>
<dbReference type="Pfam" id="PF00186">
    <property type="entry name" value="DHFR_1"/>
    <property type="match status" value="1"/>
</dbReference>
<dbReference type="InterPro" id="IPR001796">
    <property type="entry name" value="DHFR_dom"/>
</dbReference>
<dbReference type="InterPro" id="IPR024072">
    <property type="entry name" value="DHFR-like_dom_sf"/>
</dbReference>
<dbReference type="PROSITE" id="PS51330">
    <property type="entry name" value="DHFR_2"/>
    <property type="match status" value="1"/>
</dbReference>
<dbReference type="PIRSF" id="PIRSF000194">
    <property type="entry name" value="DHFR"/>
    <property type="match status" value="1"/>
</dbReference>
<evidence type="ECO:0000256" key="3">
    <source>
        <dbReference type="ARBA" id="ARBA00012856"/>
    </source>
</evidence>
<evidence type="ECO:0000256" key="1">
    <source>
        <dbReference type="ARBA" id="ARBA00004903"/>
    </source>
</evidence>
<comment type="function">
    <text evidence="7 8">Key enzyme in folate metabolism. Catalyzes an essential reaction for de novo glycine and purine synthesis, and for DNA precursor synthesis.</text>
</comment>
<keyword evidence="4 8" id="KW-0554">One-carbon metabolism</keyword>
<dbReference type="CDD" id="cd00209">
    <property type="entry name" value="DHFR"/>
    <property type="match status" value="1"/>
</dbReference>
<keyword evidence="5 8" id="KW-0521">NADP</keyword>
<evidence type="ECO:0000256" key="6">
    <source>
        <dbReference type="ARBA" id="ARBA00023002"/>
    </source>
</evidence>
<proteinExistence type="inferred from homology"/>
<evidence type="ECO:0000256" key="2">
    <source>
        <dbReference type="ARBA" id="ARBA00009539"/>
    </source>
</evidence>
<dbReference type="RefSeq" id="WP_307433719.1">
    <property type="nucleotide sequence ID" value="NZ_JAUSVK010000001.1"/>
</dbReference>
<organism evidence="11 12">
    <name type="scientific">Labrys monachus</name>
    <dbReference type="NCBI Taxonomy" id="217067"/>
    <lineage>
        <taxon>Bacteria</taxon>
        <taxon>Pseudomonadati</taxon>
        <taxon>Pseudomonadota</taxon>
        <taxon>Alphaproteobacteria</taxon>
        <taxon>Hyphomicrobiales</taxon>
        <taxon>Xanthobacteraceae</taxon>
        <taxon>Labrys</taxon>
    </lineage>
</organism>
<evidence type="ECO:0000256" key="7">
    <source>
        <dbReference type="ARBA" id="ARBA00025067"/>
    </source>
</evidence>
<dbReference type="SUPFAM" id="SSF53597">
    <property type="entry name" value="Dihydrofolate reductase-like"/>
    <property type="match status" value="1"/>
</dbReference>
<evidence type="ECO:0000256" key="9">
    <source>
        <dbReference type="RuleBase" id="RU004474"/>
    </source>
</evidence>
<comment type="similarity">
    <text evidence="2 8 9">Belongs to the dihydrofolate reductase family.</text>
</comment>
<dbReference type="InterPro" id="IPR017925">
    <property type="entry name" value="DHFR_CS"/>
</dbReference>
<dbReference type="PRINTS" id="PR00070">
    <property type="entry name" value="DHFR"/>
</dbReference>
<evidence type="ECO:0000256" key="5">
    <source>
        <dbReference type="ARBA" id="ARBA00022857"/>
    </source>
</evidence>
<name>A0ABU0FKV9_9HYPH</name>
<comment type="catalytic activity">
    <reaction evidence="8">
        <text>(6S)-5,6,7,8-tetrahydrofolate + NADP(+) = 7,8-dihydrofolate + NADPH + H(+)</text>
        <dbReference type="Rhea" id="RHEA:15009"/>
        <dbReference type="ChEBI" id="CHEBI:15378"/>
        <dbReference type="ChEBI" id="CHEBI:57451"/>
        <dbReference type="ChEBI" id="CHEBI:57453"/>
        <dbReference type="ChEBI" id="CHEBI:57783"/>
        <dbReference type="ChEBI" id="CHEBI:58349"/>
        <dbReference type="EC" id="1.5.1.3"/>
    </reaction>
</comment>
<evidence type="ECO:0000259" key="10">
    <source>
        <dbReference type="PROSITE" id="PS51330"/>
    </source>
</evidence>
<dbReference type="PROSITE" id="PS00075">
    <property type="entry name" value="DHFR_1"/>
    <property type="match status" value="1"/>
</dbReference>
<evidence type="ECO:0000313" key="11">
    <source>
        <dbReference type="EMBL" id="MDQ0395225.1"/>
    </source>
</evidence>
<dbReference type="EC" id="1.5.1.3" evidence="3 8"/>
<dbReference type="Gene3D" id="3.40.430.10">
    <property type="entry name" value="Dihydrofolate Reductase, subunit A"/>
    <property type="match status" value="1"/>
</dbReference>
<dbReference type="InterPro" id="IPR012259">
    <property type="entry name" value="DHFR"/>
</dbReference>
<dbReference type="PANTHER" id="PTHR48069">
    <property type="entry name" value="DIHYDROFOLATE REDUCTASE"/>
    <property type="match status" value="1"/>
</dbReference>
<comment type="pathway">
    <text evidence="1 8">Cofactor biosynthesis; tetrahydrofolate biosynthesis; 5,6,7,8-tetrahydrofolate from 7,8-dihydrofolate: step 1/1.</text>
</comment>
<accession>A0ABU0FKV9</accession>
<keyword evidence="6 8" id="KW-0560">Oxidoreductase</keyword>
<evidence type="ECO:0000256" key="8">
    <source>
        <dbReference type="PIRNR" id="PIRNR000194"/>
    </source>
</evidence>
<evidence type="ECO:0000313" key="12">
    <source>
        <dbReference type="Proteomes" id="UP001237448"/>
    </source>
</evidence>
<protein>
    <recommendedName>
        <fullName evidence="3 8">Dihydrofolate reductase</fullName>
        <ecNumber evidence="3 8">1.5.1.3</ecNumber>
    </recommendedName>
</protein>
<sequence length="170" mass="18588">MSIAVVMVAAMARNRAIGARNGLPWRMRSDMKHFKAATMGKPMLMGRKTYESIGRPLPGRRTIVVTHDRDFAPEGVETVASLEEGLRRGRAVAAEMGADALVIAGGAAVYGQAMPVADRLILTELALDAEGDAFFPAVSDQEWREVSRIVHPRGEGDDAAFEVVVWERRR</sequence>
<dbReference type="EMBL" id="JAUSVK010000001">
    <property type="protein sequence ID" value="MDQ0395225.1"/>
    <property type="molecule type" value="Genomic_DNA"/>
</dbReference>